<dbReference type="InterPro" id="IPR019587">
    <property type="entry name" value="Polyketide_cyclase/dehydratase"/>
</dbReference>
<sequence length="168" mass="18641">MFNVFEFSESVVIAAPHARVWSVLSDIDRWWLASNSEHGSLEHLDSLTATQVGARLRITEKIGGIPGVAEGTITAVDPGTAVTWEADARYRWFGVSLDVGEGVTWSVEPSDAATTRVSARVWATFPRHLVGRVAAFAFVHLLNGIEKDREHTRTELRYLKRLIEEPAT</sequence>
<reference evidence="1 2" key="1">
    <citation type="submission" date="2016-06" db="EMBL/GenBank/DDBJ databases">
        <authorList>
            <person name="Kjaerup R.B."/>
            <person name="Dalgaard T.S."/>
            <person name="Juul-Madsen H.R."/>
        </authorList>
    </citation>
    <scope>NUCLEOTIDE SEQUENCE [LARGE SCALE GENOMIC DNA]</scope>
    <source>
        <strain evidence="1 2">E3012</strain>
    </source>
</reference>
<comment type="caution">
    <text evidence="1">The sequence shown here is derived from an EMBL/GenBank/DDBJ whole genome shotgun (WGS) entry which is preliminary data.</text>
</comment>
<dbReference type="Pfam" id="PF10604">
    <property type="entry name" value="Polyketide_cyc2"/>
    <property type="match status" value="1"/>
</dbReference>
<evidence type="ECO:0000313" key="1">
    <source>
        <dbReference type="EMBL" id="OCB51577.1"/>
    </source>
</evidence>
<accession>A0A1B9D6X0</accession>
<protein>
    <recommendedName>
        <fullName evidence="3">Polyketide cyclase</fullName>
    </recommendedName>
</protein>
<organism evidence="1 2">
    <name type="scientific">Mycobacterium malmoense</name>
    <dbReference type="NCBI Taxonomy" id="1780"/>
    <lineage>
        <taxon>Bacteria</taxon>
        <taxon>Bacillati</taxon>
        <taxon>Actinomycetota</taxon>
        <taxon>Actinomycetes</taxon>
        <taxon>Mycobacteriales</taxon>
        <taxon>Mycobacteriaceae</taxon>
        <taxon>Mycobacterium</taxon>
    </lineage>
</organism>
<evidence type="ECO:0008006" key="3">
    <source>
        <dbReference type="Google" id="ProtNLM"/>
    </source>
</evidence>
<dbReference type="CDD" id="cd07812">
    <property type="entry name" value="SRPBCC"/>
    <property type="match status" value="1"/>
</dbReference>
<evidence type="ECO:0000313" key="2">
    <source>
        <dbReference type="Proteomes" id="UP000092683"/>
    </source>
</evidence>
<gene>
    <name evidence="1" type="ORF">A5677_22470</name>
</gene>
<dbReference type="Proteomes" id="UP000092683">
    <property type="component" value="Unassembled WGS sequence"/>
</dbReference>
<dbReference type="SUPFAM" id="SSF55961">
    <property type="entry name" value="Bet v1-like"/>
    <property type="match status" value="1"/>
</dbReference>
<dbReference type="OrthoDB" id="4715523at2"/>
<name>A0A1B9D6X0_MYCMA</name>
<dbReference type="AlphaFoldDB" id="A0A1B9D6X0"/>
<dbReference type="InterPro" id="IPR023393">
    <property type="entry name" value="START-like_dom_sf"/>
</dbReference>
<proteinExistence type="predicted"/>
<dbReference type="EMBL" id="MBEE01000150">
    <property type="protein sequence ID" value="OCB51577.1"/>
    <property type="molecule type" value="Genomic_DNA"/>
</dbReference>
<dbReference type="Gene3D" id="3.30.530.20">
    <property type="match status" value="1"/>
</dbReference>